<evidence type="ECO:0000256" key="1">
    <source>
        <dbReference type="ARBA" id="ARBA00005278"/>
    </source>
</evidence>
<dbReference type="EMBL" id="BRXR01000001">
    <property type="protein sequence ID" value="GLC29087.1"/>
    <property type="molecule type" value="Genomic_DNA"/>
</dbReference>
<reference evidence="4 5" key="1">
    <citation type="journal article" date="2024" name="Int. J. Syst. Evol. Microbiol.">
        <title>Clostridium omnivorum sp. nov., isolated from anoxic soil under the treatment of reductive soil disinfestation.</title>
        <authorList>
            <person name="Ueki A."/>
            <person name="Tonouchi A."/>
            <person name="Kaku N."/>
            <person name="Honma S."/>
            <person name="Ueki K."/>
        </authorList>
    </citation>
    <scope>NUCLEOTIDE SEQUENCE [LARGE SCALE GENOMIC DNA]</scope>
    <source>
        <strain evidence="4 5">E14</strain>
    </source>
</reference>
<feature type="transmembrane region" description="Helical" evidence="3">
    <location>
        <begin position="406"/>
        <end position="435"/>
    </location>
</feature>
<dbReference type="InterPro" id="IPR004995">
    <property type="entry name" value="Spore_Ger"/>
</dbReference>
<keyword evidence="3" id="KW-1133">Transmembrane helix</keyword>
<evidence type="ECO:0000256" key="3">
    <source>
        <dbReference type="SAM" id="Phobius"/>
    </source>
</evidence>
<keyword evidence="5" id="KW-1185">Reference proteome</keyword>
<dbReference type="PIRSF" id="PIRSF005690">
    <property type="entry name" value="GerBA"/>
    <property type="match status" value="1"/>
</dbReference>
<feature type="transmembrane region" description="Helical" evidence="3">
    <location>
        <begin position="351"/>
        <end position="370"/>
    </location>
</feature>
<feature type="transmembrane region" description="Helical" evidence="3">
    <location>
        <begin position="286"/>
        <end position="311"/>
    </location>
</feature>
<protein>
    <submittedName>
        <fullName evidence="4">Spore germination protein</fullName>
    </submittedName>
</protein>
<dbReference type="InterPro" id="IPR050768">
    <property type="entry name" value="UPF0353/GerABKA_families"/>
</dbReference>
<keyword evidence="2 3" id="KW-0472">Membrane</keyword>
<evidence type="ECO:0000313" key="4">
    <source>
        <dbReference type="EMBL" id="GLC29087.1"/>
    </source>
</evidence>
<name>A0ABQ5N1L4_9CLOT</name>
<dbReference type="Proteomes" id="UP001208567">
    <property type="component" value="Unassembled WGS sequence"/>
</dbReference>
<dbReference type="PANTHER" id="PTHR22550:SF5">
    <property type="entry name" value="LEUCINE ZIPPER PROTEIN 4"/>
    <property type="match status" value="1"/>
</dbReference>
<organism evidence="4 5">
    <name type="scientific">Clostridium omnivorum</name>
    <dbReference type="NCBI Taxonomy" id="1604902"/>
    <lineage>
        <taxon>Bacteria</taxon>
        <taxon>Bacillati</taxon>
        <taxon>Bacillota</taxon>
        <taxon>Clostridia</taxon>
        <taxon>Eubacteriales</taxon>
        <taxon>Clostridiaceae</taxon>
        <taxon>Clostridium</taxon>
    </lineage>
</organism>
<sequence>MKKGISLDLRLENNLKALNSYFTDCPDIIQKQVALKEMRKGCFIFIKEFMNSDLLQRDFIRPLMMMDYSLLSDISIVEYLPTLNNSLCYDIDSVVTSVLEGKIVFLIDEVNFAVVCDLMNVEKRAISEPEGEKNVRGSHDGFIESLNTNISLLRIKIRSSKFKYKSIVLGNVTNQSLAIAYIEGIANPKIVNNLYNKINNIKIDGLLSIGYIEQLITDSKPSVFPQYVATERIDKSVAALLEGKVVVLLDGTPYALIAPISFFSFFDASDDYSSNWIPSTMIRFVRFLSVITTLTLPGLYISITAFQYYLIPTDILVQLGKSRATVAFPPVAEALMMEFTVQMLREASIRLPTYIGATIGVVGGIIIGQAAVSAGIVSNLFIIVVGIMAIASYVTPNYDFGMAITVLRIFILLMASLFGIVGMITCFSLLLMHLLSLESLGQPYFAPIMPLKIRDIKDTIIRFPLKFMKRRPNTAQPIGKRRSGEGE</sequence>
<dbReference type="Pfam" id="PF03323">
    <property type="entry name" value="GerA"/>
    <property type="match status" value="1"/>
</dbReference>
<feature type="transmembrane region" description="Helical" evidence="3">
    <location>
        <begin position="376"/>
        <end position="394"/>
    </location>
</feature>
<dbReference type="PANTHER" id="PTHR22550">
    <property type="entry name" value="SPORE GERMINATION PROTEIN"/>
    <property type="match status" value="1"/>
</dbReference>
<accession>A0ABQ5N1L4</accession>
<keyword evidence="3" id="KW-0812">Transmembrane</keyword>
<evidence type="ECO:0000313" key="5">
    <source>
        <dbReference type="Proteomes" id="UP001208567"/>
    </source>
</evidence>
<evidence type="ECO:0000256" key="2">
    <source>
        <dbReference type="ARBA" id="ARBA00023136"/>
    </source>
</evidence>
<comment type="caution">
    <text evidence="4">The sequence shown here is derived from an EMBL/GenBank/DDBJ whole genome shotgun (WGS) entry which is preliminary data.</text>
</comment>
<comment type="similarity">
    <text evidence="1">Belongs to the GerABKA family.</text>
</comment>
<gene>
    <name evidence="4" type="ORF">bsdE14_04970</name>
</gene>
<proteinExistence type="inferred from homology"/>
<dbReference type="RefSeq" id="WP_264848366.1">
    <property type="nucleotide sequence ID" value="NZ_BRXR01000001.1"/>
</dbReference>